<dbReference type="InterPro" id="IPR005824">
    <property type="entry name" value="KOW"/>
</dbReference>
<dbReference type="SUPFAM" id="SSF50104">
    <property type="entry name" value="Translation proteins SH3-like domain"/>
    <property type="match status" value="1"/>
</dbReference>
<comment type="similarity">
    <text evidence="1 5 6">Belongs to the universal ribosomal protein uL24 family.</text>
</comment>
<dbReference type="CDD" id="cd06089">
    <property type="entry name" value="KOW_RPL26"/>
    <property type="match status" value="1"/>
</dbReference>
<keyword evidence="5" id="KW-0694">RNA-binding</keyword>
<keyword evidence="3 5" id="KW-0687">Ribonucleoprotein</keyword>
<evidence type="ECO:0000256" key="2">
    <source>
        <dbReference type="ARBA" id="ARBA00022980"/>
    </source>
</evidence>
<name>A0ABY1JC35_9BACT</name>
<evidence type="ECO:0000256" key="6">
    <source>
        <dbReference type="RuleBase" id="RU003477"/>
    </source>
</evidence>
<comment type="caution">
    <text evidence="8">The sequence shown here is derived from an EMBL/GenBank/DDBJ whole genome shotgun (WGS) entry which is preliminary data.</text>
</comment>
<dbReference type="InterPro" id="IPR008991">
    <property type="entry name" value="Translation_prot_SH3-like_sf"/>
</dbReference>
<dbReference type="Gene3D" id="2.30.30.30">
    <property type="match status" value="1"/>
</dbReference>
<reference evidence="8 9" key="1">
    <citation type="submission" date="2016-11" db="EMBL/GenBank/DDBJ databases">
        <authorList>
            <person name="Varghese N."/>
            <person name="Submissions S."/>
        </authorList>
    </citation>
    <scope>NUCLEOTIDE SEQUENCE [LARGE SCALE GENOMIC DNA]</scope>
    <source>
        <strain evidence="8 9">DSM 20664</strain>
    </source>
</reference>
<dbReference type="EMBL" id="FSQZ01000001">
    <property type="protein sequence ID" value="SIN64544.1"/>
    <property type="molecule type" value="Genomic_DNA"/>
</dbReference>
<protein>
    <recommendedName>
        <fullName evidence="4 5">Large ribosomal subunit protein uL24</fullName>
    </recommendedName>
</protein>
<keyword evidence="9" id="KW-1185">Reference proteome</keyword>
<feature type="domain" description="KOW" evidence="7">
    <location>
        <begin position="5"/>
        <end position="32"/>
    </location>
</feature>
<evidence type="ECO:0000256" key="3">
    <source>
        <dbReference type="ARBA" id="ARBA00023274"/>
    </source>
</evidence>
<sequence>MTKMRIKKGDLVRVISGKDKGKEGKVLRRIPSEGMLLVEGVNVVAKHTRPSQKNPQGGIMRQEAPIHADKVMLVCPACGKATRVSRAFLEDGRKVRLCKKCGEIVDKL</sequence>
<dbReference type="Pfam" id="PF17136">
    <property type="entry name" value="ribosomal_L24"/>
    <property type="match status" value="1"/>
</dbReference>
<gene>
    <name evidence="5" type="primary">rplX</name>
    <name evidence="8" type="ORF">SAMN05444368_0624</name>
</gene>
<dbReference type="Pfam" id="PF00467">
    <property type="entry name" value="KOW"/>
    <property type="match status" value="1"/>
</dbReference>
<dbReference type="InterPro" id="IPR057264">
    <property type="entry name" value="Ribosomal_uL24_C"/>
</dbReference>
<dbReference type="InterPro" id="IPR041988">
    <property type="entry name" value="Ribosomal_uL24_KOW"/>
</dbReference>
<accession>A0ABY1JC35</accession>
<comment type="function">
    <text evidence="5">One of two assembly initiator proteins, it binds directly to the 5'-end of the 23S rRNA, where it nucleates assembly of the 50S subunit.</text>
</comment>
<comment type="function">
    <text evidence="5">One of the proteins that surrounds the polypeptide exit tunnel on the outside of the subunit.</text>
</comment>
<dbReference type="PROSITE" id="PS01108">
    <property type="entry name" value="RIBOSOMAL_L24"/>
    <property type="match status" value="1"/>
</dbReference>
<evidence type="ECO:0000256" key="4">
    <source>
        <dbReference type="ARBA" id="ARBA00035206"/>
    </source>
</evidence>
<dbReference type="Proteomes" id="UP000185093">
    <property type="component" value="Unassembled WGS sequence"/>
</dbReference>
<dbReference type="RefSeq" id="WP_014806376.1">
    <property type="nucleotide sequence ID" value="NZ_DAONBL010000014.1"/>
</dbReference>
<comment type="subunit">
    <text evidence="5">Part of the 50S ribosomal subunit.</text>
</comment>
<dbReference type="InterPro" id="IPR003256">
    <property type="entry name" value="Ribosomal_uL24"/>
</dbReference>
<keyword evidence="2 5" id="KW-0689">Ribosomal protein</keyword>
<dbReference type="NCBIfam" id="TIGR01079">
    <property type="entry name" value="rplX_bact"/>
    <property type="match status" value="1"/>
</dbReference>
<dbReference type="SMART" id="SM00739">
    <property type="entry name" value="KOW"/>
    <property type="match status" value="1"/>
</dbReference>
<evidence type="ECO:0000259" key="7">
    <source>
        <dbReference type="SMART" id="SM00739"/>
    </source>
</evidence>
<dbReference type="InterPro" id="IPR005825">
    <property type="entry name" value="Ribosomal_uL24_CS"/>
</dbReference>
<dbReference type="HAMAP" id="MF_01326_B">
    <property type="entry name" value="Ribosomal_uL24_B"/>
    <property type="match status" value="1"/>
</dbReference>
<dbReference type="PANTHER" id="PTHR12903">
    <property type="entry name" value="MITOCHONDRIAL RIBOSOMAL PROTEIN L24"/>
    <property type="match status" value="1"/>
</dbReference>
<keyword evidence="5" id="KW-0699">rRNA-binding</keyword>
<proteinExistence type="inferred from homology"/>
<organism evidence="8 9">
    <name type="scientific">Acetomicrobium flavidum</name>
    <dbReference type="NCBI Taxonomy" id="49896"/>
    <lineage>
        <taxon>Bacteria</taxon>
        <taxon>Thermotogati</taxon>
        <taxon>Synergistota</taxon>
        <taxon>Synergistia</taxon>
        <taxon>Synergistales</taxon>
        <taxon>Acetomicrobiaceae</taxon>
        <taxon>Acetomicrobium</taxon>
    </lineage>
</organism>
<evidence type="ECO:0000256" key="1">
    <source>
        <dbReference type="ARBA" id="ARBA00010618"/>
    </source>
</evidence>
<dbReference type="InterPro" id="IPR014722">
    <property type="entry name" value="Rib_uL2_dom2"/>
</dbReference>
<evidence type="ECO:0000256" key="5">
    <source>
        <dbReference type="HAMAP-Rule" id="MF_01326"/>
    </source>
</evidence>
<evidence type="ECO:0000313" key="9">
    <source>
        <dbReference type="Proteomes" id="UP000185093"/>
    </source>
</evidence>
<evidence type="ECO:0000313" key="8">
    <source>
        <dbReference type="EMBL" id="SIN64544.1"/>
    </source>
</evidence>
<dbReference type="GO" id="GO:0005840">
    <property type="term" value="C:ribosome"/>
    <property type="evidence" value="ECO:0007669"/>
    <property type="project" value="UniProtKB-KW"/>
</dbReference>